<dbReference type="STRING" id="31234.E3N7Y2"/>
<feature type="region of interest" description="Disordered" evidence="1">
    <location>
        <begin position="1"/>
        <end position="50"/>
    </location>
</feature>
<dbReference type="FunCoup" id="E3N7Y2">
    <property type="interactions" value="588"/>
</dbReference>
<organism evidence="3">
    <name type="scientific">Caenorhabditis remanei</name>
    <name type="common">Caenorhabditis vulgaris</name>
    <dbReference type="NCBI Taxonomy" id="31234"/>
    <lineage>
        <taxon>Eukaryota</taxon>
        <taxon>Metazoa</taxon>
        <taxon>Ecdysozoa</taxon>
        <taxon>Nematoda</taxon>
        <taxon>Chromadorea</taxon>
        <taxon>Rhabditida</taxon>
        <taxon>Rhabditina</taxon>
        <taxon>Rhabditomorpha</taxon>
        <taxon>Rhabditoidea</taxon>
        <taxon>Rhabditidae</taxon>
        <taxon>Peloderinae</taxon>
        <taxon>Caenorhabditis</taxon>
    </lineage>
</organism>
<feature type="compositionally biased region" description="Basic and acidic residues" evidence="1">
    <location>
        <begin position="13"/>
        <end position="24"/>
    </location>
</feature>
<name>E3N7Y2_CAERE</name>
<dbReference type="OMA" id="CEDSQDS"/>
<reference evidence="2" key="1">
    <citation type="submission" date="2007-07" db="EMBL/GenBank/DDBJ databases">
        <title>PCAP assembly of the Caenorhabditis remanei genome.</title>
        <authorList>
            <consortium name="The Caenorhabditis remanei Sequencing Consortium"/>
            <person name="Wilson R.K."/>
        </authorList>
    </citation>
    <scope>NUCLEOTIDE SEQUENCE [LARGE SCALE GENOMIC DNA]</scope>
    <source>
        <strain evidence="2">PB4641</strain>
    </source>
</reference>
<protein>
    <submittedName>
        <fullName evidence="2">Uncharacterized protein</fullName>
    </submittedName>
</protein>
<evidence type="ECO:0000313" key="2">
    <source>
        <dbReference type="EMBL" id="EFO89204.1"/>
    </source>
</evidence>
<evidence type="ECO:0000256" key="1">
    <source>
        <dbReference type="SAM" id="MobiDB-lite"/>
    </source>
</evidence>
<feature type="region of interest" description="Disordered" evidence="1">
    <location>
        <begin position="131"/>
        <end position="281"/>
    </location>
</feature>
<accession>E3N7Y2</accession>
<gene>
    <name evidence="2" type="ORF">CRE_17009</name>
</gene>
<dbReference type="Proteomes" id="UP000008281">
    <property type="component" value="Unassembled WGS sequence"/>
</dbReference>
<feature type="compositionally biased region" description="Acidic residues" evidence="1">
    <location>
        <begin position="223"/>
        <end position="252"/>
    </location>
</feature>
<dbReference type="AlphaFoldDB" id="E3N7Y2"/>
<feature type="compositionally biased region" description="Low complexity" evidence="1">
    <location>
        <begin position="153"/>
        <end position="167"/>
    </location>
</feature>
<dbReference type="EMBL" id="DS268552">
    <property type="protein sequence ID" value="EFO89204.1"/>
    <property type="molecule type" value="Genomic_DNA"/>
</dbReference>
<dbReference type="HOGENOM" id="CLU_991235_0_0_1"/>
<proteinExistence type="predicted"/>
<keyword evidence="3" id="KW-1185">Reference proteome</keyword>
<dbReference type="eggNOG" id="ENOG502TISN">
    <property type="taxonomic scope" value="Eukaryota"/>
</dbReference>
<feature type="compositionally biased region" description="Polar residues" evidence="1">
    <location>
        <begin position="1"/>
        <end position="10"/>
    </location>
</feature>
<feature type="compositionally biased region" description="Basic and acidic residues" evidence="1">
    <location>
        <begin position="257"/>
        <end position="268"/>
    </location>
</feature>
<sequence length="281" mass="31415">MSSYKKTSPKTVVKREEPDDDSFHPDQSSSNVVKREPESDDEFDEFPAGAIPFTRDQLTARMDARKHGLLVDIDESSRDSFDDIVATQPQPPELSNQQLLANTILPEVQRFITDQNADNVSLTTSITANGNKTEIKFTLVKTPTKRPAAEPAQGSGSSQLQAGSSNSFRRSRGVSPPEELETSREEPDDPHRTPKKKATQVPDVVTPSPAKRLRTLNLNVSESEGEEEEDEEVEDEDEDEESQETDDTDSEYQPDTQEQRDRPADFRIPKNAPADPLDLDY</sequence>
<dbReference type="OrthoDB" id="5877707at2759"/>
<feature type="compositionally biased region" description="Basic and acidic residues" evidence="1">
    <location>
        <begin position="181"/>
        <end position="192"/>
    </location>
</feature>
<evidence type="ECO:0000313" key="3">
    <source>
        <dbReference type="Proteomes" id="UP000008281"/>
    </source>
</evidence>
<dbReference type="InParanoid" id="E3N7Y2"/>